<dbReference type="InParanoid" id="E3M381"/>
<dbReference type="HOGENOM" id="CLU_2560463_0_0_1"/>
<reference evidence="1" key="1">
    <citation type="submission" date="2007-07" db="EMBL/GenBank/DDBJ databases">
        <title>PCAP assembly of the Caenorhabditis remanei genome.</title>
        <authorList>
            <consortium name="The Caenorhabditis remanei Sequencing Consortium"/>
            <person name="Wilson R.K."/>
        </authorList>
    </citation>
    <scope>NUCLEOTIDE SEQUENCE [LARGE SCALE GENOMIC DNA]</scope>
    <source>
        <strain evidence="1">PB4641</strain>
    </source>
</reference>
<dbReference type="EMBL" id="DS268423">
    <property type="protein sequence ID" value="EFO90816.1"/>
    <property type="molecule type" value="Genomic_DNA"/>
</dbReference>
<sequence length="82" mass="9691">MNSIPINQLDSSDQLPVHQVARKDRYGKHFWRIRKFSSPNYIVRDSDQHVASITITEGNITFAAWNMAEKEFLEKRPVKRIY</sequence>
<dbReference type="Proteomes" id="UP000008281">
    <property type="component" value="Unassembled WGS sequence"/>
</dbReference>
<evidence type="ECO:0000313" key="2">
    <source>
        <dbReference type="Proteomes" id="UP000008281"/>
    </source>
</evidence>
<dbReference type="OrthoDB" id="10577441at2759"/>
<evidence type="ECO:0000313" key="1">
    <source>
        <dbReference type="EMBL" id="EFO90816.1"/>
    </source>
</evidence>
<gene>
    <name evidence="1" type="ORF">CRE_08239</name>
</gene>
<proteinExistence type="predicted"/>
<accession>E3M381</accession>
<keyword evidence="2" id="KW-1185">Reference proteome</keyword>
<organism evidence="2">
    <name type="scientific">Caenorhabditis remanei</name>
    <name type="common">Caenorhabditis vulgaris</name>
    <dbReference type="NCBI Taxonomy" id="31234"/>
    <lineage>
        <taxon>Eukaryota</taxon>
        <taxon>Metazoa</taxon>
        <taxon>Ecdysozoa</taxon>
        <taxon>Nematoda</taxon>
        <taxon>Chromadorea</taxon>
        <taxon>Rhabditida</taxon>
        <taxon>Rhabditina</taxon>
        <taxon>Rhabditomorpha</taxon>
        <taxon>Rhabditoidea</taxon>
        <taxon>Rhabditidae</taxon>
        <taxon>Peloderinae</taxon>
        <taxon>Caenorhabditis</taxon>
    </lineage>
</organism>
<dbReference type="AlphaFoldDB" id="E3M381"/>
<name>E3M381_CAERE</name>
<protein>
    <submittedName>
        <fullName evidence="1">Uncharacterized protein</fullName>
    </submittedName>
</protein>